<proteinExistence type="inferred from homology"/>
<feature type="domain" description="SpaA-like prealbumin fold" evidence="4">
    <location>
        <begin position="115"/>
        <end position="197"/>
    </location>
</feature>
<comment type="similarity">
    <text evidence="1">Belongs to the serine-aspartate repeat-containing protein (SDr) family.</text>
</comment>
<gene>
    <name evidence="5" type="ORF">OHA91_32970</name>
</gene>
<name>A0ABZ1QJV4_9ACTN</name>
<sequence>MPLGDARVVKEDAATGNLLGGAVFQLWEETNGIPGLQNTGSDPDTRIGDTCTTAADGTCTRTLPTGVYYWQETQAPPGYDLPLNPVFGPLVLTEENITEGVTVTAENTPTPPATGDVTVVKQDGPTGAPLEGAVFQPWEETNGIPGLQTTSGNPDTPIGGPCTTANDGTCTRTLPTGVYYWQETQAPPGYDLPSNPVFGPLVLTEENITEGVTVTAENTPAPVSP</sequence>
<evidence type="ECO:0000259" key="4">
    <source>
        <dbReference type="Pfam" id="PF17802"/>
    </source>
</evidence>
<dbReference type="GeneID" id="95500962"/>
<evidence type="ECO:0000256" key="3">
    <source>
        <dbReference type="ARBA" id="ARBA00022729"/>
    </source>
</evidence>
<dbReference type="RefSeq" id="WP_328740562.1">
    <property type="nucleotide sequence ID" value="NZ_CP108036.1"/>
</dbReference>
<keyword evidence="3" id="KW-0732">Signal</keyword>
<feature type="domain" description="SpaA-like prealbumin fold" evidence="4">
    <location>
        <begin position="6"/>
        <end position="84"/>
    </location>
</feature>
<protein>
    <submittedName>
        <fullName evidence="5">SpaA isopeptide-forming pilin-related protein</fullName>
    </submittedName>
</protein>
<dbReference type="Pfam" id="PF17802">
    <property type="entry name" value="SpaA"/>
    <property type="match status" value="2"/>
</dbReference>
<dbReference type="PANTHER" id="PTHR36108:SF13">
    <property type="entry name" value="COLOSSIN-B-RELATED"/>
    <property type="match status" value="1"/>
</dbReference>
<accession>A0ABZ1QJV4</accession>
<dbReference type="Gene3D" id="2.60.40.10">
    <property type="entry name" value="Immunoglobulins"/>
    <property type="match status" value="2"/>
</dbReference>
<dbReference type="InterPro" id="IPR041033">
    <property type="entry name" value="SpaA_PFL_dom_1"/>
</dbReference>
<dbReference type="PANTHER" id="PTHR36108">
    <property type="entry name" value="COLOSSIN-B-RELATED"/>
    <property type="match status" value="1"/>
</dbReference>
<evidence type="ECO:0000313" key="6">
    <source>
        <dbReference type="Proteomes" id="UP001432312"/>
    </source>
</evidence>
<evidence type="ECO:0000256" key="1">
    <source>
        <dbReference type="ARBA" id="ARBA00007257"/>
    </source>
</evidence>
<organism evidence="5 6">
    <name type="scientific">Streptomyces erythrochromogenes</name>
    <dbReference type="NCBI Taxonomy" id="285574"/>
    <lineage>
        <taxon>Bacteria</taxon>
        <taxon>Bacillati</taxon>
        <taxon>Actinomycetota</taxon>
        <taxon>Actinomycetes</taxon>
        <taxon>Kitasatosporales</taxon>
        <taxon>Streptomycetaceae</taxon>
        <taxon>Streptomyces</taxon>
    </lineage>
</organism>
<dbReference type="InterPro" id="IPR013783">
    <property type="entry name" value="Ig-like_fold"/>
</dbReference>
<keyword evidence="6" id="KW-1185">Reference proteome</keyword>
<reference evidence="5" key="1">
    <citation type="submission" date="2022-10" db="EMBL/GenBank/DDBJ databases">
        <title>The complete genomes of actinobacterial strains from the NBC collection.</title>
        <authorList>
            <person name="Joergensen T.S."/>
            <person name="Alvarez Arevalo M."/>
            <person name="Sterndorff E.B."/>
            <person name="Faurdal D."/>
            <person name="Vuksanovic O."/>
            <person name="Mourched A.-S."/>
            <person name="Charusanti P."/>
            <person name="Shaw S."/>
            <person name="Blin K."/>
            <person name="Weber T."/>
        </authorList>
    </citation>
    <scope>NUCLEOTIDE SEQUENCE</scope>
    <source>
        <strain evidence="5">NBC_00303</strain>
    </source>
</reference>
<evidence type="ECO:0000313" key="5">
    <source>
        <dbReference type="EMBL" id="WUN82910.1"/>
    </source>
</evidence>
<dbReference type="Proteomes" id="UP001432312">
    <property type="component" value="Chromosome"/>
</dbReference>
<dbReference type="EMBL" id="CP108036">
    <property type="protein sequence ID" value="WUN82910.1"/>
    <property type="molecule type" value="Genomic_DNA"/>
</dbReference>
<keyword evidence="2" id="KW-0964">Secreted</keyword>
<evidence type="ECO:0000256" key="2">
    <source>
        <dbReference type="ARBA" id="ARBA00022525"/>
    </source>
</evidence>